<organism evidence="2 3">
    <name type="scientific">Curtobacterium flaccumfaciens pv. flaccumfaciens</name>
    <dbReference type="NCBI Taxonomy" id="138532"/>
    <lineage>
        <taxon>Bacteria</taxon>
        <taxon>Bacillati</taxon>
        <taxon>Actinomycetota</taxon>
        <taxon>Actinomycetes</taxon>
        <taxon>Micrococcales</taxon>
        <taxon>Microbacteriaceae</taxon>
        <taxon>Curtobacterium</taxon>
    </lineage>
</organism>
<comment type="caution">
    <text evidence="2">The sequence shown here is derived from an EMBL/GenBank/DDBJ whole genome shotgun (WGS) entry which is preliminary data.</text>
</comment>
<accession>A0A6G7GBB2</accession>
<dbReference type="SUPFAM" id="SSF50685">
    <property type="entry name" value="Barwin-like endoglucanases"/>
    <property type="match status" value="1"/>
</dbReference>
<dbReference type="EMBL" id="JAHEWX010000025">
    <property type="protein sequence ID" value="MBT1543161.1"/>
    <property type="molecule type" value="Genomic_DNA"/>
</dbReference>
<dbReference type="PANTHER" id="PTHR31836:SF21">
    <property type="entry name" value="EXPANSIN-LIKE PROTEIN 7"/>
    <property type="match status" value="1"/>
</dbReference>
<dbReference type="Pfam" id="PF03330">
    <property type="entry name" value="DPBB_1"/>
    <property type="match status" value="1"/>
</dbReference>
<dbReference type="SUPFAM" id="SSF49590">
    <property type="entry name" value="PHL pollen allergen"/>
    <property type="match status" value="1"/>
</dbReference>
<evidence type="ECO:0000313" key="2">
    <source>
        <dbReference type="EMBL" id="MBT1543161.1"/>
    </source>
</evidence>
<dbReference type="RefSeq" id="WP_128781700.1">
    <property type="nucleotide sequence ID" value="NZ_CP041260.1"/>
</dbReference>
<dbReference type="Proteomes" id="UP000709437">
    <property type="component" value="Unassembled WGS sequence"/>
</dbReference>
<dbReference type="AlphaFoldDB" id="A0A6G7GBB2"/>
<dbReference type="Gene3D" id="2.60.40.760">
    <property type="entry name" value="Expansin, cellulose-binding-like domain"/>
    <property type="match status" value="1"/>
</dbReference>
<keyword evidence="1" id="KW-0732">Signal</keyword>
<dbReference type="InterPro" id="IPR036749">
    <property type="entry name" value="Expansin_CBD_sf"/>
</dbReference>
<evidence type="ECO:0000256" key="1">
    <source>
        <dbReference type="ARBA" id="ARBA00022729"/>
    </source>
</evidence>
<dbReference type="NCBIfam" id="NF041144">
    <property type="entry name" value="expansin_EXLX1"/>
    <property type="match status" value="1"/>
</dbReference>
<dbReference type="PANTHER" id="PTHR31836">
    <property type="match status" value="1"/>
</dbReference>
<dbReference type="InterPro" id="IPR049818">
    <property type="entry name" value="Expansin_EXLX1-like"/>
</dbReference>
<reference evidence="2" key="1">
    <citation type="submission" date="2021-05" db="EMBL/GenBank/DDBJ databases">
        <title>Whole genome sequence of Curtobacterium flaccumfaciens pv. flaccumfaciens strain CFBP 3417.</title>
        <authorList>
            <person name="Osdaghi E."/>
            <person name="Taghouti G."/>
            <person name="Portier P."/>
            <person name="Fazliarab A."/>
            <person name="Taghavi S.M."/>
            <person name="Briand M."/>
            <person name="Le-Saux M."/>
            <person name="Jacques M.-A."/>
        </authorList>
    </citation>
    <scope>NUCLEOTIDE SEQUENCE</scope>
    <source>
        <strain evidence="2">CFBP 3417</strain>
    </source>
</reference>
<dbReference type="InterPro" id="IPR051477">
    <property type="entry name" value="Expansin_CellWall"/>
</dbReference>
<dbReference type="InterPro" id="IPR036908">
    <property type="entry name" value="RlpA-like_sf"/>
</dbReference>
<name>A0A6G7GBB2_9MICO</name>
<dbReference type="Gene3D" id="2.40.40.10">
    <property type="entry name" value="RlpA-like domain"/>
    <property type="match status" value="1"/>
</dbReference>
<gene>
    <name evidence="2" type="ORF">KK103_15470</name>
</gene>
<sequence length="257" mass="26922">MDAAALEELQVTRATRVISTALGAALVATAALGIAPAQRDAPAHASSVAPTPAAGAVKVSSGFATHYDFGPGGGTTNGNCSFPALPQGELYVAVGPDKYQHGAGCGTFLDVTGPKGKVRVVVMDQCHECGATHLDLSDSAFRKIGNYNAGKIPVRFKAVKNPAVPPIALHFKDGSSAYWLALQIINNGNAIRSVTISKNGRSQTLTRTEYGYWIAPRGAGKGPYSIKIRDALGHSVTIRNVPLKPGKVQQTKTRLYN</sequence>
<dbReference type="InterPro" id="IPR009009">
    <property type="entry name" value="RlpA-like_DPBB"/>
</dbReference>
<evidence type="ECO:0000313" key="3">
    <source>
        <dbReference type="Proteomes" id="UP000709437"/>
    </source>
</evidence>
<proteinExistence type="predicted"/>
<dbReference type="CDD" id="cd22272">
    <property type="entry name" value="DPBB_EXLX1-like"/>
    <property type="match status" value="1"/>
</dbReference>
<protein>
    <submittedName>
        <fullName evidence="2">Uncharacterized protein</fullName>
    </submittedName>
</protein>